<dbReference type="EMBL" id="JACMHY010000007">
    <property type="protein sequence ID" value="MBC2867026.1"/>
    <property type="molecule type" value="Genomic_DNA"/>
</dbReference>
<reference evidence="2 3" key="1">
    <citation type="submission" date="2020-08" db="EMBL/GenBank/DDBJ databases">
        <title>Whole-Genome Sequence of French Clinical Streptomyces mexicanus Strain Q0842.</title>
        <authorList>
            <person name="Boxberger M."/>
            <person name="La Scola B."/>
        </authorList>
    </citation>
    <scope>NUCLEOTIDE SEQUENCE [LARGE SCALE GENOMIC DNA]</scope>
    <source>
        <strain evidence="2 3">Marseille-Q0842</strain>
    </source>
</reference>
<feature type="compositionally biased region" description="Low complexity" evidence="1">
    <location>
        <begin position="36"/>
        <end position="57"/>
    </location>
</feature>
<gene>
    <name evidence="2" type="ORF">H1R13_19245</name>
</gene>
<evidence type="ECO:0000256" key="1">
    <source>
        <dbReference type="SAM" id="MobiDB-lite"/>
    </source>
</evidence>
<dbReference type="OrthoDB" id="4241535at2"/>
<evidence type="ECO:0000313" key="3">
    <source>
        <dbReference type="Proteomes" id="UP000517694"/>
    </source>
</evidence>
<dbReference type="RefSeq" id="WP_159662710.1">
    <property type="nucleotide sequence ID" value="NZ_JACMHY010000007.1"/>
</dbReference>
<dbReference type="AlphaFoldDB" id="A0A7X1LT40"/>
<name>A0A7X1LT40_9ACTN</name>
<dbReference type="Proteomes" id="UP000517694">
    <property type="component" value="Unassembled WGS sequence"/>
</dbReference>
<accession>A0A7X1LT40</accession>
<proteinExistence type="predicted"/>
<evidence type="ECO:0000313" key="2">
    <source>
        <dbReference type="EMBL" id="MBC2867026.1"/>
    </source>
</evidence>
<organism evidence="2 3">
    <name type="scientific">Streptomyces mexicanus</name>
    <dbReference type="NCBI Taxonomy" id="178566"/>
    <lineage>
        <taxon>Bacteria</taxon>
        <taxon>Bacillati</taxon>
        <taxon>Actinomycetota</taxon>
        <taxon>Actinomycetes</taxon>
        <taxon>Kitasatosporales</taxon>
        <taxon>Streptomycetaceae</taxon>
        <taxon>Streptomyces</taxon>
    </lineage>
</organism>
<comment type="caution">
    <text evidence="2">The sequence shown here is derived from an EMBL/GenBank/DDBJ whole genome shotgun (WGS) entry which is preliminary data.</text>
</comment>
<feature type="compositionally biased region" description="Low complexity" evidence="1">
    <location>
        <begin position="65"/>
        <end position="76"/>
    </location>
</feature>
<evidence type="ECO:0008006" key="4">
    <source>
        <dbReference type="Google" id="ProtNLM"/>
    </source>
</evidence>
<keyword evidence="3" id="KW-1185">Reference proteome</keyword>
<dbReference type="PROSITE" id="PS51257">
    <property type="entry name" value="PROKAR_LIPOPROTEIN"/>
    <property type="match status" value="1"/>
</dbReference>
<sequence>MNAFRSRAVVAVAATLVVAVLGGCGTVVRHHEGADASVPSASSASAVAAPTTVPSPVHGAETTESPSGAADATGPSSPAPPGPGCREGHCTVTVIPGEVLAMDVAKFGFGRLTATGISADAVTVEATGPGISLSSTTPAGHSSLLNHLDILVRSVTGHSAVLVLSVH</sequence>
<feature type="region of interest" description="Disordered" evidence="1">
    <location>
        <begin position="36"/>
        <end position="85"/>
    </location>
</feature>
<protein>
    <recommendedName>
        <fullName evidence="4">Lipoprotein</fullName>
    </recommendedName>
</protein>